<dbReference type="OrthoDB" id="3668374at2759"/>
<accession>A0A8J2MXK1</accession>
<comment type="caution">
    <text evidence="1">The sequence shown here is derived from an EMBL/GenBank/DDBJ whole genome shotgun (WGS) entry which is preliminary data.</text>
</comment>
<reference evidence="1" key="1">
    <citation type="submission" date="2021-05" db="EMBL/GenBank/DDBJ databases">
        <authorList>
            <person name="Stam R."/>
        </authorList>
    </citation>
    <scope>NUCLEOTIDE SEQUENCE</scope>
    <source>
        <strain evidence="1">CS162</strain>
    </source>
</reference>
<evidence type="ECO:0000313" key="1">
    <source>
        <dbReference type="EMBL" id="CAG5143645.1"/>
    </source>
</evidence>
<proteinExistence type="predicted"/>
<evidence type="ECO:0000313" key="2">
    <source>
        <dbReference type="Proteomes" id="UP000676310"/>
    </source>
</evidence>
<keyword evidence="2" id="KW-1185">Reference proteome</keyword>
<protein>
    <submittedName>
        <fullName evidence="1">Uncharacterized protein</fullName>
    </submittedName>
</protein>
<sequence length="218" mass="24162">MSSMTTLSSISKTSQVMAVASRNVSSGNSVQINGPVADKIYNVNIHNLVIECHHGWDTNIVPSRNESALPTMYTGKTLNVRKVPKTPSLSKVSARFAAQMPKSALDRSVLRGQNLTLNSSTSDSRRVVRAIFRLDVPNNFIAQRIVHKLGLVVCKDPRFTMEVSSADIHLLPTDDYVDLACYSLERKSDFIIYRFYVVKHDRFDLLFGAGSIISGEGK</sequence>
<organism evidence="1 2">
    <name type="scientific">Alternaria atra</name>
    <dbReference type="NCBI Taxonomy" id="119953"/>
    <lineage>
        <taxon>Eukaryota</taxon>
        <taxon>Fungi</taxon>
        <taxon>Dikarya</taxon>
        <taxon>Ascomycota</taxon>
        <taxon>Pezizomycotina</taxon>
        <taxon>Dothideomycetes</taxon>
        <taxon>Pleosporomycetidae</taxon>
        <taxon>Pleosporales</taxon>
        <taxon>Pleosporineae</taxon>
        <taxon>Pleosporaceae</taxon>
        <taxon>Alternaria</taxon>
        <taxon>Alternaria sect. Ulocladioides</taxon>
    </lineage>
</organism>
<dbReference type="EMBL" id="CAJRGZ010000015">
    <property type="protein sequence ID" value="CAG5143645.1"/>
    <property type="molecule type" value="Genomic_DNA"/>
</dbReference>
<dbReference type="AlphaFoldDB" id="A0A8J2MXK1"/>
<name>A0A8J2MXK1_9PLEO</name>
<dbReference type="RefSeq" id="XP_043164922.1">
    <property type="nucleotide sequence ID" value="XM_043308987.1"/>
</dbReference>
<gene>
    <name evidence="1" type="ORF">ALTATR162_LOCUS1391</name>
</gene>
<dbReference type="GeneID" id="67012720"/>
<dbReference type="Proteomes" id="UP000676310">
    <property type="component" value="Unassembled WGS sequence"/>
</dbReference>